<dbReference type="InterPro" id="IPR009056">
    <property type="entry name" value="Cyt_c-like_dom"/>
</dbReference>
<reference evidence="6" key="1">
    <citation type="submission" date="2016-10" db="EMBL/GenBank/DDBJ databases">
        <authorList>
            <person name="de Groot N.N."/>
        </authorList>
    </citation>
    <scope>NUCLEOTIDE SEQUENCE</scope>
</reference>
<sequence>MTERITKSMAKNIYYGGGMFALLLFLVLTFDTIKQIPERSNQGDMSESVVAGKALWEKNNCVGCHTILGEGAYYAPELGNVFQRRGASNVEGFKSYMLGWMASQPLAIPDRRKMPQFNLNEDEVNSLSDFLIWTSKIDTNDWPPTIEG</sequence>
<dbReference type="SUPFAM" id="SSF46626">
    <property type="entry name" value="Cytochrome c"/>
    <property type="match status" value="1"/>
</dbReference>
<gene>
    <name evidence="6" type="ORF">MNB_SV-13-1997</name>
</gene>
<evidence type="ECO:0000256" key="3">
    <source>
        <dbReference type="ARBA" id="ARBA00023004"/>
    </source>
</evidence>
<dbReference type="PROSITE" id="PS51007">
    <property type="entry name" value="CYTC"/>
    <property type="match status" value="1"/>
</dbReference>
<accession>A0A1W1CXK1</accession>
<dbReference type="EMBL" id="FPHM01000155">
    <property type="protein sequence ID" value="SFV70437.1"/>
    <property type="molecule type" value="Genomic_DNA"/>
</dbReference>
<evidence type="ECO:0000313" key="6">
    <source>
        <dbReference type="EMBL" id="SFV70437.1"/>
    </source>
</evidence>
<organism evidence="6">
    <name type="scientific">hydrothermal vent metagenome</name>
    <dbReference type="NCBI Taxonomy" id="652676"/>
    <lineage>
        <taxon>unclassified sequences</taxon>
        <taxon>metagenomes</taxon>
        <taxon>ecological metagenomes</taxon>
    </lineage>
</organism>
<keyword evidence="2" id="KW-0479">Metal-binding</keyword>
<keyword evidence="4" id="KW-0812">Transmembrane</keyword>
<evidence type="ECO:0000256" key="4">
    <source>
        <dbReference type="SAM" id="Phobius"/>
    </source>
</evidence>
<keyword evidence="4" id="KW-0472">Membrane</keyword>
<evidence type="ECO:0000256" key="1">
    <source>
        <dbReference type="ARBA" id="ARBA00022617"/>
    </source>
</evidence>
<dbReference type="Gene3D" id="1.10.760.10">
    <property type="entry name" value="Cytochrome c-like domain"/>
    <property type="match status" value="1"/>
</dbReference>
<proteinExistence type="predicted"/>
<evidence type="ECO:0000259" key="5">
    <source>
        <dbReference type="PROSITE" id="PS51007"/>
    </source>
</evidence>
<feature type="transmembrane region" description="Helical" evidence="4">
    <location>
        <begin position="12"/>
        <end position="30"/>
    </location>
</feature>
<dbReference type="Pfam" id="PF00034">
    <property type="entry name" value="Cytochrom_C"/>
    <property type="match status" value="1"/>
</dbReference>
<dbReference type="GO" id="GO:0009055">
    <property type="term" value="F:electron transfer activity"/>
    <property type="evidence" value="ECO:0007669"/>
    <property type="project" value="InterPro"/>
</dbReference>
<keyword evidence="3" id="KW-0408">Iron</keyword>
<dbReference type="GO" id="GO:0046872">
    <property type="term" value="F:metal ion binding"/>
    <property type="evidence" value="ECO:0007669"/>
    <property type="project" value="UniProtKB-KW"/>
</dbReference>
<dbReference type="GO" id="GO:0020037">
    <property type="term" value="F:heme binding"/>
    <property type="evidence" value="ECO:0007669"/>
    <property type="project" value="InterPro"/>
</dbReference>
<dbReference type="InterPro" id="IPR036909">
    <property type="entry name" value="Cyt_c-like_dom_sf"/>
</dbReference>
<name>A0A1W1CXK1_9ZZZZ</name>
<dbReference type="AlphaFoldDB" id="A0A1W1CXK1"/>
<feature type="domain" description="Cytochrome c" evidence="5">
    <location>
        <begin position="47"/>
        <end position="135"/>
    </location>
</feature>
<keyword evidence="1" id="KW-0349">Heme</keyword>
<protein>
    <submittedName>
        <fullName evidence="6">Nitric-oxide reductase subunit C</fullName>
        <ecNumber evidence="6">1.7.2.5</ecNumber>
    </submittedName>
</protein>
<dbReference type="EC" id="1.7.2.5" evidence="6"/>
<keyword evidence="4" id="KW-1133">Transmembrane helix</keyword>
<keyword evidence="6" id="KW-0560">Oxidoreductase</keyword>
<evidence type="ECO:0000256" key="2">
    <source>
        <dbReference type="ARBA" id="ARBA00022723"/>
    </source>
</evidence>
<dbReference type="GO" id="GO:0016966">
    <property type="term" value="F:nitric oxide reductase activity"/>
    <property type="evidence" value="ECO:0007669"/>
    <property type="project" value="UniProtKB-EC"/>
</dbReference>